<name>A0A1H6QHC4_9GAMM</name>
<dbReference type="STRING" id="64971.SAMN05421831_101170"/>
<accession>A0A1H6QHC4</accession>
<protein>
    <submittedName>
        <fullName evidence="2">Polar amino acid transport system substrate-binding protein</fullName>
    </submittedName>
</protein>
<comment type="similarity">
    <text evidence="1">Belongs to the bacterial solute-binding protein 3 family.</text>
</comment>
<proteinExistence type="inferred from homology"/>
<dbReference type="PANTHER" id="PTHR35936:SF25">
    <property type="entry name" value="ABC TRANSPORTER SUBSTRATE-BINDING PROTEIN"/>
    <property type="match status" value="1"/>
</dbReference>
<dbReference type="EMBL" id="FNYH01000001">
    <property type="protein sequence ID" value="SEI38635.1"/>
    <property type="molecule type" value="Genomic_DNA"/>
</dbReference>
<dbReference type="RefSeq" id="WP_093307924.1">
    <property type="nucleotide sequence ID" value="NZ_FNYH01000001.1"/>
</dbReference>
<evidence type="ECO:0000313" key="3">
    <source>
        <dbReference type="Proteomes" id="UP000242999"/>
    </source>
</evidence>
<dbReference type="Gene3D" id="3.40.190.10">
    <property type="entry name" value="Periplasmic binding protein-like II"/>
    <property type="match status" value="2"/>
</dbReference>
<sequence>MDDEFTQQKNIESSQDTISILIGHYSPFTGRDLLYKGMTSQIVAEALDAINQSYTVTYINDFPAHLNVLLKNRHFDTGHPWFNLGCSDIKVKEANPIRCEYRFSKPIFKTLVMFWKRVDDPFDFQTDSDVHGKRVCRPEGWFTHDLDSPERRWIRDGHITLVQPPNLSECFKLLMGGQVDLVTDQEFGGQEALHQLGIQDQVEILSRPVSDEAMHMLIHRSHPQATRYLLRLNQGLKILQESGRSERIKAWHIDRFWHELEKK</sequence>
<dbReference type="SUPFAM" id="SSF53850">
    <property type="entry name" value="Periplasmic binding protein-like II"/>
    <property type="match status" value="1"/>
</dbReference>
<dbReference type="OrthoDB" id="5763510at2"/>
<evidence type="ECO:0000256" key="1">
    <source>
        <dbReference type="ARBA" id="ARBA00010333"/>
    </source>
</evidence>
<dbReference type="Proteomes" id="UP000242999">
    <property type="component" value="Unassembled WGS sequence"/>
</dbReference>
<keyword evidence="3" id="KW-1185">Reference proteome</keyword>
<dbReference type="PANTHER" id="PTHR35936">
    <property type="entry name" value="MEMBRANE-BOUND LYTIC MUREIN TRANSGLYCOSYLASE F"/>
    <property type="match status" value="1"/>
</dbReference>
<organism evidence="2 3">
    <name type="scientific">Allopseudospirillum japonicum</name>
    <dbReference type="NCBI Taxonomy" id="64971"/>
    <lineage>
        <taxon>Bacteria</taxon>
        <taxon>Pseudomonadati</taxon>
        <taxon>Pseudomonadota</taxon>
        <taxon>Gammaproteobacteria</taxon>
        <taxon>Oceanospirillales</taxon>
        <taxon>Oceanospirillaceae</taxon>
        <taxon>Allopseudospirillum</taxon>
    </lineage>
</organism>
<evidence type="ECO:0000313" key="2">
    <source>
        <dbReference type="EMBL" id="SEI38635.1"/>
    </source>
</evidence>
<gene>
    <name evidence="2" type="ORF">SAMN05421831_101170</name>
</gene>
<dbReference type="AlphaFoldDB" id="A0A1H6QHC4"/>
<reference evidence="3" key="1">
    <citation type="submission" date="2016-10" db="EMBL/GenBank/DDBJ databases">
        <authorList>
            <person name="Varghese N."/>
            <person name="Submissions S."/>
        </authorList>
    </citation>
    <scope>NUCLEOTIDE SEQUENCE [LARGE SCALE GENOMIC DNA]</scope>
    <source>
        <strain evidence="3">DSM 7165</strain>
    </source>
</reference>